<evidence type="ECO:0000313" key="16">
    <source>
        <dbReference type="EMBL" id="PSS20884.1"/>
    </source>
</evidence>
<dbReference type="InterPro" id="IPR038492">
    <property type="entry name" value="GBBH-like_N_sf"/>
</dbReference>
<evidence type="ECO:0000313" key="17">
    <source>
        <dbReference type="Proteomes" id="UP000241394"/>
    </source>
</evidence>
<dbReference type="InterPro" id="IPR010376">
    <property type="entry name" value="GBBH-like_N"/>
</dbReference>
<evidence type="ECO:0000256" key="13">
    <source>
        <dbReference type="SAM" id="MobiDB-lite"/>
    </source>
</evidence>
<dbReference type="InterPro" id="IPR044304">
    <property type="entry name" value="NUBPL-like"/>
</dbReference>
<evidence type="ECO:0000256" key="1">
    <source>
        <dbReference type="ARBA" id="ARBA00001966"/>
    </source>
</evidence>
<dbReference type="Gene3D" id="3.40.50.300">
    <property type="entry name" value="P-loop containing nucleotide triphosphate hydrolases"/>
    <property type="match status" value="1"/>
</dbReference>
<dbReference type="GO" id="GO:0016226">
    <property type="term" value="P:iron-sulfur cluster assembly"/>
    <property type="evidence" value="ECO:0007669"/>
    <property type="project" value="InterPro"/>
</dbReference>
<dbReference type="PROSITE" id="PS01215">
    <property type="entry name" value="MRP"/>
    <property type="match status" value="1"/>
</dbReference>
<comment type="caution">
    <text evidence="16">The sequence shown here is derived from an EMBL/GenBank/DDBJ whole genome shotgun (WGS) entry which is preliminary data.</text>
</comment>
<evidence type="ECO:0000256" key="3">
    <source>
        <dbReference type="ARBA" id="ARBA00022528"/>
    </source>
</evidence>
<evidence type="ECO:0000256" key="6">
    <source>
        <dbReference type="ARBA" id="ARBA00022741"/>
    </source>
</evidence>
<dbReference type="CDD" id="cd02037">
    <property type="entry name" value="Mrp_NBP35"/>
    <property type="match status" value="1"/>
</dbReference>
<keyword evidence="9" id="KW-0408">Iron</keyword>
<dbReference type="InterPro" id="IPR027417">
    <property type="entry name" value="P-loop_NTPase"/>
</dbReference>
<reference evidence="17" key="2">
    <citation type="journal article" date="2018" name="BMC Genomics">
        <title>A manually annotated Actinidia chinensis var. chinensis (kiwifruit) genome highlights the challenges associated with draft genomes and gene prediction in plants.</title>
        <authorList>
            <person name="Pilkington S.M."/>
            <person name="Crowhurst R."/>
            <person name="Hilario E."/>
            <person name="Nardozza S."/>
            <person name="Fraser L."/>
            <person name="Peng Y."/>
            <person name="Gunaseelan K."/>
            <person name="Simpson R."/>
            <person name="Tahir J."/>
            <person name="Deroles S.C."/>
            <person name="Templeton K."/>
            <person name="Luo Z."/>
            <person name="Davy M."/>
            <person name="Cheng C."/>
            <person name="McNeilage M."/>
            <person name="Scaglione D."/>
            <person name="Liu Y."/>
            <person name="Zhang Q."/>
            <person name="Datson P."/>
            <person name="De Silva N."/>
            <person name="Gardiner S.E."/>
            <person name="Bassett H."/>
            <person name="Chagne D."/>
            <person name="McCallum J."/>
            <person name="Dzierzon H."/>
            <person name="Deng C."/>
            <person name="Wang Y.Y."/>
            <person name="Barron L."/>
            <person name="Manako K."/>
            <person name="Bowen J."/>
            <person name="Foster T.M."/>
            <person name="Erridge Z.A."/>
            <person name="Tiffin H."/>
            <person name="Waite C.N."/>
            <person name="Davies K.M."/>
            <person name="Grierson E.P."/>
            <person name="Laing W.A."/>
            <person name="Kirk R."/>
            <person name="Chen X."/>
            <person name="Wood M."/>
            <person name="Montefiori M."/>
            <person name="Brummell D.A."/>
            <person name="Schwinn K.E."/>
            <person name="Catanach A."/>
            <person name="Fullerton C."/>
            <person name="Li D."/>
            <person name="Meiyalaghan S."/>
            <person name="Nieuwenhuizen N."/>
            <person name="Read N."/>
            <person name="Prakash R."/>
            <person name="Hunter D."/>
            <person name="Zhang H."/>
            <person name="McKenzie M."/>
            <person name="Knabel M."/>
            <person name="Harris A."/>
            <person name="Allan A.C."/>
            <person name="Gleave A."/>
            <person name="Chen A."/>
            <person name="Janssen B.J."/>
            <person name="Plunkett B."/>
            <person name="Ampomah-Dwamena C."/>
            <person name="Voogd C."/>
            <person name="Leif D."/>
            <person name="Lafferty D."/>
            <person name="Souleyre E.J.F."/>
            <person name="Varkonyi-Gasic E."/>
            <person name="Gambi F."/>
            <person name="Hanley J."/>
            <person name="Yao J.L."/>
            <person name="Cheung J."/>
            <person name="David K.M."/>
            <person name="Warren B."/>
            <person name="Marsh K."/>
            <person name="Snowden K.C."/>
            <person name="Lin-Wang K."/>
            <person name="Brian L."/>
            <person name="Martinez-Sanchez M."/>
            <person name="Wang M."/>
            <person name="Ileperuma N."/>
            <person name="Macnee N."/>
            <person name="Campin R."/>
            <person name="McAtee P."/>
            <person name="Drummond R.S.M."/>
            <person name="Espley R.V."/>
            <person name="Ireland H.S."/>
            <person name="Wu R."/>
            <person name="Atkinson R.G."/>
            <person name="Karunairetnam S."/>
            <person name="Bulley S."/>
            <person name="Chunkath S."/>
            <person name="Hanley Z."/>
            <person name="Storey R."/>
            <person name="Thrimawithana A.H."/>
            <person name="Thomson S."/>
            <person name="David C."/>
            <person name="Testolin R."/>
            <person name="Huang H."/>
            <person name="Hellens R.P."/>
            <person name="Schaffer R.J."/>
        </authorList>
    </citation>
    <scope>NUCLEOTIDE SEQUENCE [LARGE SCALE GENOMIC DNA]</scope>
    <source>
        <strain evidence="17">cv. Red5</strain>
    </source>
</reference>
<comment type="cofactor">
    <cofactor evidence="1">
        <name>[4Fe-4S] cluster</name>
        <dbReference type="ChEBI" id="CHEBI:49883"/>
    </cofactor>
</comment>
<evidence type="ECO:0000259" key="15">
    <source>
        <dbReference type="Pfam" id="PF06155"/>
    </source>
</evidence>
<evidence type="ECO:0000256" key="5">
    <source>
        <dbReference type="ARBA" id="ARBA00022723"/>
    </source>
</evidence>
<dbReference type="OrthoDB" id="1741334at2759"/>
<evidence type="ECO:0000256" key="12">
    <source>
        <dbReference type="ARBA" id="ARBA00071960"/>
    </source>
</evidence>
<dbReference type="SUPFAM" id="SSF52540">
    <property type="entry name" value="P-loop containing nucleoside triphosphate hydrolases"/>
    <property type="match status" value="1"/>
</dbReference>
<dbReference type="AlphaFoldDB" id="A0A2R6R4F1"/>
<dbReference type="EMBL" id="NKQK01000009">
    <property type="protein sequence ID" value="PSS20884.1"/>
    <property type="molecule type" value="Genomic_DNA"/>
</dbReference>
<dbReference type="FunFam" id="3.40.50.300:FF:000704">
    <property type="entry name" value="fe-S cluster assembly factor HCF101, chloroplastic"/>
    <property type="match status" value="1"/>
</dbReference>
<keyword evidence="7" id="KW-0067">ATP-binding</keyword>
<dbReference type="FunFam" id="3.30.300.130:FF:000008">
    <property type="entry name" value="Fe-S cluster assembly factor HCF101, chloroplastic"/>
    <property type="match status" value="1"/>
</dbReference>
<dbReference type="PANTHER" id="PTHR42961">
    <property type="entry name" value="IRON-SULFUR PROTEIN NUBPL"/>
    <property type="match status" value="1"/>
</dbReference>
<proteinExistence type="inferred from homology"/>
<dbReference type="FunCoup" id="A0A2R6R4F1">
    <property type="interactions" value="1588"/>
</dbReference>
<evidence type="ECO:0000256" key="4">
    <source>
        <dbReference type="ARBA" id="ARBA00022640"/>
    </source>
</evidence>
<dbReference type="Gene3D" id="3.30.2020.30">
    <property type="match status" value="1"/>
</dbReference>
<feature type="compositionally biased region" description="Polar residues" evidence="13">
    <location>
        <begin position="1"/>
        <end position="20"/>
    </location>
</feature>
<dbReference type="InterPro" id="IPR002744">
    <property type="entry name" value="MIP18-like"/>
</dbReference>
<feature type="domain" description="Gamma-butyrobetaine hydroxylase-like N-terminal" evidence="15">
    <location>
        <begin position="441"/>
        <end position="506"/>
    </location>
</feature>
<dbReference type="InterPro" id="IPR019591">
    <property type="entry name" value="Mrp/NBP35_ATP-bd"/>
</dbReference>
<dbReference type="Pfam" id="PF06155">
    <property type="entry name" value="GBBH-like_N"/>
    <property type="match status" value="1"/>
</dbReference>
<evidence type="ECO:0000256" key="7">
    <source>
        <dbReference type="ARBA" id="ARBA00022840"/>
    </source>
</evidence>
<dbReference type="HAMAP" id="MF_02040">
    <property type="entry name" value="Mrp_NBP35"/>
    <property type="match status" value="1"/>
</dbReference>
<dbReference type="OMA" id="DEWSGEQ"/>
<evidence type="ECO:0000256" key="8">
    <source>
        <dbReference type="ARBA" id="ARBA00022946"/>
    </source>
</evidence>
<dbReference type="InterPro" id="IPR033756">
    <property type="entry name" value="YlxH/NBP35"/>
</dbReference>
<dbReference type="GO" id="GO:0005524">
    <property type="term" value="F:ATP binding"/>
    <property type="evidence" value="ECO:0007669"/>
    <property type="project" value="UniProtKB-KW"/>
</dbReference>
<dbReference type="GO" id="GO:0051539">
    <property type="term" value="F:4 iron, 4 sulfur cluster binding"/>
    <property type="evidence" value="ECO:0007669"/>
    <property type="project" value="TreeGrafter"/>
</dbReference>
<keyword evidence="8" id="KW-0809">Transit peptide</keyword>
<keyword evidence="6" id="KW-0547">Nucleotide-binding</keyword>
<dbReference type="InParanoid" id="A0A2R6R4F1"/>
<reference evidence="16 17" key="1">
    <citation type="submission" date="2017-07" db="EMBL/GenBank/DDBJ databases">
        <title>An improved, manually edited Actinidia chinensis var. chinensis (kiwifruit) genome highlights the challenges associated with draft genomes and gene prediction in plants.</title>
        <authorList>
            <person name="Pilkington S."/>
            <person name="Crowhurst R."/>
            <person name="Hilario E."/>
            <person name="Nardozza S."/>
            <person name="Fraser L."/>
            <person name="Peng Y."/>
            <person name="Gunaseelan K."/>
            <person name="Simpson R."/>
            <person name="Tahir J."/>
            <person name="Deroles S."/>
            <person name="Templeton K."/>
            <person name="Luo Z."/>
            <person name="Davy M."/>
            <person name="Cheng C."/>
            <person name="Mcneilage M."/>
            <person name="Scaglione D."/>
            <person name="Liu Y."/>
            <person name="Zhang Q."/>
            <person name="Datson P."/>
            <person name="De Silva N."/>
            <person name="Gardiner S."/>
            <person name="Bassett H."/>
            <person name="Chagne D."/>
            <person name="Mccallum J."/>
            <person name="Dzierzon H."/>
            <person name="Deng C."/>
            <person name="Wang Y.-Y."/>
            <person name="Barron N."/>
            <person name="Manako K."/>
            <person name="Bowen J."/>
            <person name="Foster T."/>
            <person name="Erridge Z."/>
            <person name="Tiffin H."/>
            <person name="Waite C."/>
            <person name="Davies K."/>
            <person name="Grierson E."/>
            <person name="Laing W."/>
            <person name="Kirk R."/>
            <person name="Chen X."/>
            <person name="Wood M."/>
            <person name="Montefiori M."/>
            <person name="Brummell D."/>
            <person name="Schwinn K."/>
            <person name="Catanach A."/>
            <person name="Fullerton C."/>
            <person name="Li D."/>
            <person name="Meiyalaghan S."/>
            <person name="Nieuwenhuizen N."/>
            <person name="Read N."/>
            <person name="Prakash R."/>
            <person name="Hunter D."/>
            <person name="Zhang H."/>
            <person name="Mckenzie M."/>
            <person name="Knabel M."/>
            <person name="Harris A."/>
            <person name="Allan A."/>
            <person name="Chen A."/>
            <person name="Janssen B."/>
            <person name="Plunkett B."/>
            <person name="Dwamena C."/>
            <person name="Voogd C."/>
            <person name="Leif D."/>
            <person name="Lafferty D."/>
            <person name="Souleyre E."/>
            <person name="Varkonyi-Gasic E."/>
            <person name="Gambi F."/>
            <person name="Hanley J."/>
            <person name="Yao J.-L."/>
            <person name="Cheung J."/>
            <person name="David K."/>
            <person name="Warren B."/>
            <person name="Marsh K."/>
            <person name="Snowden K."/>
            <person name="Lin-Wang K."/>
            <person name="Brian L."/>
            <person name="Martinez-Sanchez M."/>
            <person name="Wang M."/>
            <person name="Ileperuma N."/>
            <person name="Macnee N."/>
            <person name="Campin R."/>
            <person name="Mcatee P."/>
            <person name="Drummond R."/>
            <person name="Espley R."/>
            <person name="Ireland H."/>
            <person name="Wu R."/>
            <person name="Atkinson R."/>
            <person name="Karunairetnam S."/>
            <person name="Bulley S."/>
            <person name="Chunkath S."/>
            <person name="Hanley Z."/>
            <person name="Storey R."/>
            <person name="Thrimawithana A."/>
            <person name="Thomson S."/>
            <person name="David C."/>
            <person name="Testolin R."/>
        </authorList>
    </citation>
    <scope>NUCLEOTIDE SEQUENCE [LARGE SCALE GENOMIC DNA]</scope>
    <source>
        <strain evidence="17">cv. Red5</strain>
        <tissue evidence="16">Young leaf</tissue>
    </source>
</reference>
<keyword evidence="4" id="KW-0934">Plastid</keyword>
<gene>
    <name evidence="16" type="ORF">CEY00_Acc09923</name>
</gene>
<comment type="subcellular location">
    <subcellularLocation>
        <location evidence="2">Plastid</location>
        <location evidence="2">Chloroplast stroma</location>
    </subcellularLocation>
</comment>
<comment type="similarity">
    <text evidence="11">Belongs to the Mrp/NBP35 ATP-binding proteins family.</text>
</comment>
<accession>A0A2R6R4F1</accession>
<dbReference type="PANTHER" id="PTHR42961:SF2">
    <property type="entry name" value="IRON-SULFUR PROTEIN NUBPL"/>
    <property type="match status" value="1"/>
</dbReference>
<keyword evidence="5" id="KW-0479">Metal-binding</keyword>
<dbReference type="Pfam" id="PF01883">
    <property type="entry name" value="FeS_assembly_P"/>
    <property type="match status" value="1"/>
</dbReference>
<dbReference type="Gene3D" id="3.30.300.130">
    <property type="entry name" value="Fe-S cluster assembly (FSCA)"/>
    <property type="match status" value="1"/>
</dbReference>
<protein>
    <recommendedName>
        <fullName evidence="12">Fe-S cluster assembly factor HCF101, chloroplastic</fullName>
    </recommendedName>
</protein>
<evidence type="ECO:0000259" key="14">
    <source>
        <dbReference type="Pfam" id="PF01883"/>
    </source>
</evidence>
<dbReference type="GO" id="GO:0140663">
    <property type="term" value="F:ATP-dependent FeS chaperone activity"/>
    <property type="evidence" value="ECO:0007669"/>
    <property type="project" value="InterPro"/>
</dbReference>
<evidence type="ECO:0000256" key="10">
    <source>
        <dbReference type="ARBA" id="ARBA00023014"/>
    </source>
</evidence>
<feature type="region of interest" description="Disordered" evidence="13">
    <location>
        <begin position="1"/>
        <end position="21"/>
    </location>
</feature>
<dbReference type="InterPro" id="IPR000808">
    <property type="entry name" value="Mrp-like_CS"/>
</dbReference>
<organism evidence="16 17">
    <name type="scientific">Actinidia chinensis var. chinensis</name>
    <name type="common">Chinese soft-hair kiwi</name>
    <dbReference type="NCBI Taxonomy" id="1590841"/>
    <lineage>
        <taxon>Eukaryota</taxon>
        <taxon>Viridiplantae</taxon>
        <taxon>Streptophyta</taxon>
        <taxon>Embryophyta</taxon>
        <taxon>Tracheophyta</taxon>
        <taxon>Spermatophyta</taxon>
        <taxon>Magnoliopsida</taxon>
        <taxon>eudicotyledons</taxon>
        <taxon>Gunneridae</taxon>
        <taxon>Pentapetalae</taxon>
        <taxon>asterids</taxon>
        <taxon>Ericales</taxon>
        <taxon>Actinidiaceae</taxon>
        <taxon>Actinidia</taxon>
    </lineage>
</organism>
<dbReference type="STRING" id="1590841.A0A2R6R4F1"/>
<dbReference type="GO" id="GO:0009570">
    <property type="term" value="C:chloroplast stroma"/>
    <property type="evidence" value="ECO:0007669"/>
    <property type="project" value="UniProtKB-SubCell"/>
</dbReference>
<keyword evidence="3" id="KW-0150">Chloroplast</keyword>
<dbReference type="Gramene" id="PSS20884">
    <property type="protein sequence ID" value="PSS20884"/>
    <property type="gene ID" value="CEY00_Acc09923"/>
</dbReference>
<evidence type="ECO:0000256" key="9">
    <source>
        <dbReference type="ARBA" id="ARBA00023004"/>
    </source>
</evidence>
<evidence type="ECO:0000256" key="2">
    <source>
        <dbReference type="ARBA" id="ARBA00004470"/>
    </source>
</evidence>
<dbReference type="SUPFAM" id="SSF117916">
    <property type="entry name" value="Fe-S cluster assembly (FSCA) domain-like"/>
    <property type="match status" value="1"/>
</dbReference>
<evidence type="ECO:0000256" key="11">
    <source>
        <dbReference type="ARBA" id="ARBA00024036"/>
    </source>
</evidence>
<keyword evidence="17" id="KW-1185">Reference proteome</keyword>
<keyword evidence="10" id="KW-0411">Iron-sulfur</keyword>
<dbReference type="InterPro" id="IPR034904">
    <property type="entry name" value="FSCA_dom_sf"/>
</dbReference>
<dbReference type="GO" id="GO:0046872">
    <property type="term" value="F:metal ion binding"/>
    <property type="evidence" value="ECO:0007669"/>
    <property type="project" value="UniProtKB-KW"/>
</dbReference>
<dbReference type="FunFam" id="3.30.2020.30:FF:000001">
    <property type="entry name" value="fe-S cluster assembly factor HCF101, chloroplastic"/>
    <property type="match status" value="1"/>
</dbReference>
<dbReference type="Pfam" id="PF10609">
    <property type="entry name" value="ParA"/>
    <property type="match status" value="1"/>
</dbReference>
<name>A0A2R6R4F1_ACTCC</name>
<dbReference type="Proteomes" id="UP000241394">
    <property type="component" value="Chromosome LG9"/>
</dbReference>
<feature type="domain" description="MIP18 family-like" evidence="14">
    <location>
        <begin position="78"/>
        <end position="150"/>
    </location>
</feature>
<sequence length="528" mass="57414">MQLLNIPSSPHPTFQNPKSHSTGEKIFLLSTTRVSVQSQRHVKPVWASHRRLVLSSILAKAASIEAGASAFSTETVESDVLKALSQIIDPDFGTDIVSCGFVKDLHVHEASGEVSFRLELTTPACPIKDMFEQRVNGVVEALPWVKKVNVTMSTQPAKPIFSGQLPPGLQTISNIVAVSSCKGGVGKSTVAVNLAYTLAGMGARVGIFDADVYGPSLPTMVSPTNRLLEMNAERRTIIPTEYLGVKLVSFGFAGQGRAIMRGPMVSGVINQLLTTTEWGELDYLVIDMPPGTGDIQLTLCQVVPLTAAVIVTTPQKLAFIDVAKGVRMFSKLKVPCVAVVENMCHFDADGKRLSSSLESLICLIFQLDQLESDRIYCLLLCQLSASGDSGMPEVVADPLGEVANTFQDIGVCVVQQCAKIRQQVSTAVTYDKSLKAIRVKVPDSDEEFLLHPATVRRNDRSAQSVDEWTGEQKLQFMDVPEDIEPEDIRPMGNYAVSITWPDGFSQIAPYDQLQMIERLVDVPQPTPA</sequence>